<name>A0A1I6RZ29_9CAUL</name>
<reference evidence="3" key="1">
    <citation type="submission" date="2016-10" db="EMBL/GenBank/DDBJ databases">
        <authorList>
            <person name="Varghese N."/>
            <person name="Submissions S."/>
        </authorList>
    </citation>
    <scope>NUCLEOTIDE SEQUENCE [LARGE SCALE GENOMIC DNA]</scope>
    <source>
        <strain evidence="3">CGMCC 1.10683</strain>
    </source>
</reference>
<evidence type="ECO:0000313" key="2">
    <source>
        <dbReference type="EMBL" id="SFS69934.1"/>
    </source>
</evidence>
<feature type="transmembrane region" description="Helical" evidence="1">
    <location>
        <begin position="89"/>
        <end position="109"/>
    </location>
</feature>
<keyword evidence="1" id="KW-1133">Transmembrane helix</keyword>
<dbReference type="OrthoDB" id="7409765at2"/>
<dbReference type="AlphaFoldDB" id="A0A1I6RZ29"/>
<dbReference type="STRING" id="871741.SAMN05192570_2023"/>
<dbReference type="RefSeq" id="WP_092309873.1">
    <property type="nucleotide sequence ID" value="NZ_FOZV01000004.1"/>
</dbReference>
<keyword evidence="1" id="KW-0812">Transmembrane</keyword>
<feature type="transmembrane region" description="Helical" evidence="1">
    <location>
        <begin position="51"/>
        <end position="68"/>
    </location>
</feature>
<sequence>MTQDPDPREALASIRAARADFPGSIDYPLHYDLLYGAACGLLVAAQGMPRPWDFIALALALAGLGLMVTSWRRKFGWWVSGYSPKKARWVAFAMAGLLLGLIGLSAYGRYVGPDWLWMVSGGIGFVAAIVGSRLWMRVWRRELAEAAR</sequence>
<proteinExistence type="predicted"/>
<dbReference type="EMBL" id="FOZV01000004">
    <property type="protein sequence ID" value="SFS69934.1"/>
    <property type="molecule type" value="Genomic_DNA"/>
</dbReference>
<protein>
    <recommendedName>
        <fullName evidence="4">Transmembrane protein</fullName>
    </recommendedName>
</protein>
<evidence type="ECO:0000313" key="3">
    <source>
        <dbReference type="Proteomes" id="UP000198788"/>
    </source>
</evidence>
<evidence type="ECO:0000256" key="1">
    <source>
        <dbReference type="SAM" id="Phobius"/>
    </source>
</evidence>
<keyword evidence="1" id="KW-0472">Membrane</keyword>
<dbReference type="Proteomes" id="UP000198788">
    <property type="component" value="Unassembled WGS sequence"/>
</dbReference>
<gene>
    <name evidence="2" type="ORF">SAMN05192570_2023</name>
</gene>
<organism evidence="2 3">
    <name type="scientific">Brevundimonas viscosa</name>
    <dbReference type="NCBI Taxonomy" id="871741"/>
    <lineage>
        <taxon>Bacteria</taxon>
        <taxon>Pseudomonadati</taxon>
        <taxon>Pseudomonadota</taxon>
        <taxon>Alphaproteobacteria</taxon>
        <taxon>Caulobacterales</taxon>
        <taxon>Caulobacteraceae</taxon>
        <taxon>Brevundimonas</taxon>
    </lineage>
</organism>
<feature type="transmembrane region" description="Helical" evidence="1">
    <location>
        <begin position="115"/>
        <end position="135"/>
    </location>
</feature>
<evidence type="ECO:0008006" key="4">
    <source>
        <dbReference type="Google" id="ProtNLM"/>
    </source>
</evidence>
<keyword evidence="3" id="KW-1185">Reference proteome</keyword>
<accession>A0A1I6RZ29</accession>